<dbReference type="RefSeq" id="WP_271636460.1">
    <property type="nucleotide sequence ID" value="NZ_CP094970.1"/>
</dbReference>
<keyword evidence="3" id="KW-1185">Reference proteome</keyword>
<dbReference type="KEGG" id="sgrg:L0C25_10565"/>
<dbReference type="AlphaFoldDB" id="A0AA46YLZ9"/>
<feature type="region of interest" description="Disordered" evidence="1">
    <location>
        <begin position="222"/>
        <end position="242"/>
    </location>
</feature>
<name>A0AA46YLZ9_9ACTN</name>
<dbReference type="NCBIfam" id="NF035938">
    <property type="entry name" value="EboA_domain"/>
    <property type="match status" value="1"/>
</dbReference>
<evidence type="ECO:0000256" key="1">
    <source>
        <dbReference type="SAM" id="MobiDB-lite"/>
    </source>
</evidence>
<evidence type="ECO:0000313" key="3">
    <source>
        <dbReference type="Proteomes" id="UP001164390"/>
    </source>
</evidence>
<evidence type="ECO:0000313" key="2">
    <source>
        <dbReference type="EMBL" id="UYM07485.1"/>
    </source>
</evidence>
<sequence>MSAPTTPVDVRAALPPDAAAALDDMLRRIEEAPETVGRYFPAAARRTTRGDIGLRDDHGEVVLAEDAVRVALLRAAVGALPATRGGAEVAALYRFGDSDEKRAVLLGLGVVDSAAAPDVLEDALRTNDTRLVAAAMGPPAARLDADTWRQGVLKCLFVGVALTSVADLRVRADRSLAEMVARYAHERVAAGRDVPADVWLVLDRFPEAVALIDLDTELASPHDDRSDAARRLLASRPTTPKD</sequence>
<gene>
    <name evidence="2" type="ORF">L0C25_10565</name>
</gene>
<proteinExistence type="predicted"/>
<dbReference type="InterPro" id="IPR047715">
    <property type="entry name" value="EboA_dom"/>
</dbReference>
<accession>A0AA46YLZ9</accession>
<organism evidence="2 3">
    <name type="scientific">Solicola gregarius</name>
    <dbReference type="NCBI Taxonomy" id="2908642"/>
    <lineage>
        <taxon>Bacteria</taxon>
        <taxon>Bacillati</taxon>
        <taxon>Actinomycetota</taxon>
        <taxon>Actinomycetes</taxon>
        <taxon>Propionibacteriales</taxon>
        <taxon>Nocardioidaceae</taxon>
        <taxon>Solicola</taxon>
    </lineage>
</organism>
<protein>
    <submittedName>
        <fullName evidence="2">EboA domain-containing protein</fullName>
    </submittedName>
</protein>
<reference evidence="2" key="1">
    <citation type="submission" date="2022-01" db="EMBL/GenBank/DDBJ databases">
        <title>Nocardioidaceae gen. sp. A5X3R13.</title>
        <authorList>
            <person name="Lopez Marin M.A."/>
            <person name="Uhlik O."/>
        </authorList>
    </citation>
    <scope>NUCLEOTIDE SEQUENCE</scope>
    <source>
        <strain evidence="2">A5X3R13</strain>
    </source>
</reference>
<dbReference type="EMBL" id="CP094970">
    <property type="protein sequence ID" value="UYM07485.1"/>
    <property type="molecule type" value="Genomic_DNA"/>
</dbReference>
<dbReference type="Proteomes" id="UP001164390">
    <property type="component" value="Chromosome"/>
</dbReference>